<dbReference type="PANTHER" id="PTHR42934">
    <property type="entry name" value="GLYCOLATE OXIDASE SUBUNIT GLCD"/>
    <property type="match status" value="1"/>
</dbReference>
<evidence type="ECO:0000259" key="5">
    <source>
        <dbReference type="PROSITE" id="PS51387"/>
    </source>
</evidence>
<evidence type="ECO:0000256" key="1">
    <source>
        <dbReference type="ARBA" id="ARBA00001974"/>
    </source>
</evidence>
<reference evidence="6 7" key="1">
    <citation type="submission" date="2017-10" db="EMBL/GenBank/DDBJ databases">
        <title>Sequencing the genomes of 1000 actinobacteria strains.</title>
        <authorList>
            <person name="Klenk H.-P."/>
        </authorList>
    </citation>
    <scope>NUCLEOTIDE SEQUENCE [LARGE SCALE GENOMIC DNA]</scope>
    <source>
        <strain evidence="6 7">DSM 21798</strain>
    </source>
</reference>
<dbReference type="Gene3D" id="3.30.465.10">
    <property type="match status" value="1"/>
</dbReference>
<dbReference type="FunFam" id="1.10.45.10:FF:000001">
    <property type="entry name" value="D-lactate dehydrogenase mitochondrial"/>
    <property type="match status" value="1"/>
</dbReference>
<dbReference type="EMBL" id="PDJE01000001">
    <property type="protein sequence ID" value="PFG32048.1"/>
    <property type="molecule type" value="Genomic_DNA"/>
</dbReference>
<accession>A0A2A9DZD3</accession>
<dbReference type="InterPro" id="IPR036318">
    <property type="entry name" value="FAD-bd_PCMH-like_sf"/>
</dbReference>
<dbReference type="Gene3D" id="1.10.45.10">
    <property type="entry name" value="Vanillyl-alcohol Oxidase, Chain A, domain 4"/>
    <property type="match status" value="1"/>
</dbReference>
<proteinExistence type="predicted"/>
<dbReference type="InterPro" id="IPR004113">
    <property type="entry name" value="FAD-bd_oxidored_4_C"/>
</dbReference>
<evidence type="ECO:0000256" key="3">
    <source>
        <dbReference type="ARBA" id="ARBA00022827"/>
    </source>
</evidence>
<name>A0A2A9DZD3_9MICO</name>
<keyword evidence="7" id="KW-1185">Reference proteome</keyword>
<dbReference type="InterPro" id="IPR016169">
    <property type="entry name" value="FAD-bd_PCMH_sub2"/>
</dbReference>
<keyword evidence="2" id="KW-0285">Flavoprotein</keyword>
<dbReference type="InterPro" id="IPR016166">
    <property type="entry name" value="FAD-bd_PCMH"/>
</dbReference>
<dbReference type="GO" id="GO:0071949">
    <property type="term" value="F:FAD binding"/>
    <property type="evidence" value="ECO:0007669"/>
    <property type="project" value="InterPro"/>
</dbReference>
<keyword evidence="4" id="KW-0560">Oxidoreductase</keyword>
<dbReference type="SUPFAM" id="SSF56176">
    <property type="entry name" value="FAD-binding/transporter-associated domain-like"/>
    <property type="match status" value="1"/>
</dbReference>
<gene>
    <name evidence="6" type="ORF">ATJ78_3032</name>
</gene>
<comment type="caution">
    <text evidence="6">The sequence shown here is derived from an EMBL/GenBank/DDBJ whole genome shotgun (WGS) entry which is preliminary data.</text>
</comment>
<organism evidence="6 7">
    <name type="scientific">Paramicrobacterium agarici</name>
    <dbReference type="NCBI Taxonomy" id="630514"/>
    <lineage>
        <taxon>Bacteria</taxon>
        <taxon>Bacillati</taxon>
        <taxon>Actinomycetota</taxon>
        <taxon>Actinomycetes</taxon>
        <taxon>Micrococcales</taxon>
        <taxon>Microbacteriaceae</taxon>
        <taxon>Paramicrobacterium</taxon>
    </lineage>
</organism>
<dbReference type="Pfam" id="PF02913">
    <property type="entry name" value="FAD-oxidase_C"/>
    <property type="match status" value="1"/>
</dbReference>
<dbReference type="AlphaFoldDB" id="A0A2A9DZD3"/>
<dbReference type="InterPro" id="IPR016171">
    <property type="entry name" value="Vanillyl_alc_oxidase_C-sub2"/>
</dbReference>
<dbReference type="Pfam" id="PF01565">
    <property type="entry name" value="FAD_binding_4"/>
    <property type="match status" value="1"/>
</dbReference>
<evidence type="ECO:0000313" key="7">
    <source>
        <dbReference type="Proteomes" id="UP000221369"/>
    </source>
</evidence>
<dbReference type="PANTHER" id="PTHR42934:SF2">
    <property type="entry name" value="GLYCOLATE OXIDASE SUBUNIT GLCD"/>
    <property type="match status" value="1"/>
</dbReference>
<dbReference type="Proteomes" id="UP000221369">
    <property type="component" value="Unassembled WGS sequence"/>
</dbReference>
<dbReference type="Gene3D" id="3.30.70.2740">
    <property type="match status" value="1"/>
</dbReference>
<dbReference type="GO" id="GO:0016491">
    <property type="term" value="F:oxidoreductase activity"/>
    <property type="evidence" value="ECO:0007669"/>
    <property type="project" value="UniProtKB-KW"/>
</dbReference>
<dbReference type="InterPro" id="IPR006094">
    <property type="entry name" value="Oxid_FAD_bind_N"/>
</dbReference>
<protein>
    <submittedName>
        <fullName evidence="6">Glycolate oxidase</fullName>
    </submittedName>
</protein>
<feature type="domain" description="FAD-binding PCMH-type" evidence="5">
    <location>
        <begin position="35"/>
        <end position="214"/>
    </location>
</feature>
<dbReference type="PROSITE" id="PS51387">
    <property type="entry name" value="FAD_PCMH"/>
    <property type="match status" value="1"/>
</dbReference>
<keyword evidence="3" id="KW-0274">FAD</keyword>
<sequence length="451" mass="46705">MTEVVAQLIEALGDAVSVDAAQLDAAQADKSGHRSGSSPLAIVTARSIDDVQATLRIATQTRTPVVTRGAGTGLAGGAVGGSGEIMLSTLAMDRVFEINSSDLLAVVEPGILNGHFNDILAEQGLWFAPDPASKAISTVGGNIATNAGGLLCAKYGVTRDAVLGLKVVLPDGRLLTLGRRSVKGVTGLDLTALMVGSEGLLGVIVEATVRIRRAVPGTVATIAAFYLGVRDAAASSAAITAAGLQPAVMELIDPHVLRAIDAFHGSSLSQRGAAHLAVQFDGPGAENDARRALEIITRLGGDADLTTDRDEADELLAARRAAHGSLAALGTTLIEDVSVPRSALPDMFDAIADIEKRYGISIPTLAHAGDGNLHPNFIFDGPEVPDEIWDAAGELFTAALKLGGTLTGEHGIGVLKKRWLGDELGDDQLQLQRQIKQVFDPLGILNPGKVF</sequence>
<evidence type="ECO:0000256" key="2">
    <source>
        <dbReference type="ARBA" id="ARBA00022630"/>
    </source>
</evidence>
<dbReference type="InterPro" id="IPR016164">
    <property type="entry name" value="FAD-linked_Oxase-like_C"/>
</dbReference>
<comment type="cofactor">
    <cofactor evidence="1">
        <name>FAD</name>
        <dbReference type="ChEBI" id="CHEBI:57692"/>
    </cofactor>
</comment>
<evidence type="ECO:0000256" key="4">
    <source>
        <dbReference type="ARBA" id="ARBA00023002"/>
    </source>
</evidence>
<evidence type="ECO:0000313" key="6">
    <source>
        <dbReference type="EMBL" id="PFG32048.1"/>
    </source>
</evidence>
<dbReference type="SUPFAM" id="SSF55103">
    <property type="entry name" value="FAD-linked oxidases, C-terminal domain"/>
    <property type="match status" value="1"/>
</dbReference>
<dbReference type="InterPro" id="IPR051914">
    <property type="entry name" value="FAD-linked_OxidoTrans_Type4"/>
</dbReference>
<dbReference type="RefSeq" id="WP_098408984.1">
    <property type="nucleotide sequence ID" value="NZ_PDJE01000001.1"/>
</dbReference>